<protein>
    <submittedName>
        <fullName evidence="1">Uncharacterized protein</fullName>
    </submittedName>
</protein>
<reference evidence="1" key="1">
    <citation type="journal article" date="2014" name="Front. Microbiol.">
        <title>High frequency of phylogenetically diverse reductive dehalogenase-homologous genes in deep subseafloor sedimentary metagenomes.</title>
        <authorList>
            <person name="Kawai M."/>
            <person name="Futagami T."/>
            <person name="Toyoda A."/>
            <person name="Takaki Y."/>
            <person name="Nishi S."/>
            <person name="Hori S."/>
            <person name="Arai W."/>
            <person name="Tsubouchi T."/>
            <person name="Morono Y."/>
            <person name="Uchiyama I."/>
            <person name="Ito T."/>
            <person name="Fujiyama A."/>
            <person name="Inagaki F."/>
            <person name="Takami H."/>
        </authorList>
    </citation>
    <scope>NUCLEOTIDE SEQUENCE</scope>
    <source>
        <strain evidence="1">Expedition CK06-06</strain>
    </source>
</reference>
<gene>
    <name evidence="1" type="ORF">S01H1_09551</name>
</gene>
<sequence>HGTYNSVRIMDVLDADFESLQINTSATGVYVVFSVIGHMNVPDAGVAVAPAS</sequence>
<name>X0TAR5_9ZZZZ</name>
<feature type="non-terminal residue" evidence="1">
    <location>
        <position position="1"/>
    </location>
</feature>
<evidence type="ECO:0000313" key="1">
    <source>
        <dbReference type="EMBL" id="GAF84411.1"/>
    </source>
</evidence>
<dbReference type="EMBL" id="BARS01004882">
    <property type="protein sequence ID" value="GAF84411.1"/>
    <property type="molecule type" value="Genomic_DNA"/>
</dbReference>
<dbReference type="AlphaFoldDB" id="X0TAR5"/>
<comment type="caution">
    <text evidence="1">The sequence shown here is derived from an EMBL/GenBank/DDBJ whole genome shotgun (WGS) entry which is preliminary data.</text>
</comment>
<organism evidence="1">
    <name type="scientific">marine sediment metagenome</name>
    <dbReference type="NCBI Taxonomy" id="412755"/>
    <lineage>
        <taxon>unclassified sequences</taxon>
        <taxon>metagenomes</taxon>
        <taxon>ecological metagenomes</taxon>
    </lineage>
</organism>
<accession>X0TAR5</accession>
<proteinExistence type="predicted"/>